<dbReference type="InterPro" id="IPR045315">
    <property type="entry name" value="Mtm1-like"/>
</dbReference>
<organism evidence="10 11">
    <name type="scientific">Carex littledalei</name>
    <dbReference type="NCBI Taxonomy" id="544730"/>
    <lineage>
        <taxon>Eukaryota</taxon>
        <taxon>Viridiplantae</taxon>
        <taxon>Streptophyta</taxon>
        <taxon>Embryophyta</taxon>
        <taxon>Tracheophyta</taxon>
        <taxon>Spermatophyta</taxon>
        <taxon>Magnoliopsida</taxon>
        <taxon>Liliopsida</taxon>
        <taxon>Poales</taxon>
        <taxon>Cyperaceae</taxon>
        <taxon>Cyperoideae</taxon>
        <taxon>Cariceae</taxon>
        <taxon>Carex</taxon>
        <taxon>Carex subgen. Euthyceras</taxon>
    </lineage>
</organism>
<evidence type="ECO:0000256" key="2">
    <source>
        <dbReference type="ARBA" id="ARBA00006375"/>
    </source>
</evidence>
<protein>
    <submittedName>
        <fullName evidence="10">Mitochondrial thiamine pyrophosphate carrier</fullName>
    </submittedName>
</protein>
<keyword evidence="3" id="KW-0813">Transport</keyword>
<keyword evidence="6" id="KW-0999">Mitochondrion inner membrane</keyword>
<evidence type="ECO:0000256" key="1">
    <source>
        <dbReference type="ARBA" id="ARBA00004448"/>
    </source>
</evidence>
<reference evidence="10" key="1">
    <citation type="submission" date="2020-01" db="EMBL/GenBank/DDBJ databases">
        <title>Genome sequence of Kobresia littledalei, the first chromosome-level genome in the family Cyperaceae.</title>
        <authorList>
            <person name="Qu G."/>
        </authorList>
    </citation>
    <scope>NUCLEOTIDE SEQUENCE</scope>
    <source>
        <strain evidence="10">C.B.Clarke</strain>
        <tissue evidence="10">Leaf</tissue>
    </source>
</reference>
<comment type="similarity">
    <text evidence="2">Belongs to the mitochondrial carrier (TC 2.A.29) family.</text>
</comment>
<dbReference type="Pfam" id="PF00153">
    <property type="entry name" value="Mito_carr"/>
    <property type="match status" value="2"/>
</dbReference>
<evidence type="ECO:0000256" key="3">
    <source>
        <dbReference type="ARBA" id="ARBA00022448"/>
    </source>
</evidence>
<sequence>MIYQVGAGPKQKLSLSQVIDQVKSSSGMTGLYSGLGWSIFGKFAGVGARFGTYEILTAFYKDGREDNHVYVSEAMLAGITSGAIESLTCTPFELLKLRHQISSTSQIKPIKTQMPIPLSTKLLPGYSPSPKAFNNTVELLSVLSPKHPDLLGALKTDPWMLTGSGRVPVTSEVKGLSSVVSLEGLGALWRGIRPGIFRDSIFGGFFFATWQFLHEGMLTWKSLNINPPPKSLEEAGPVSPLASSLAAGFSATVAAAASHSFDTAKVRSQAAVLPKYVMMERKLLKWKTPGVWIERFTGTSPADRKILFRGISLRMARCGIASFGLVGSYYLAVDYLL</sequence>
<keyword evidence="5" id="KW-0677">Repeat</keyword>
<dbReference type="InterPro" id="IPR023395">
    <property type="entry name" value="MCP_dom_sf"/>
</dbReference>
<evidence type="ECO:0000256" key="6">
    <source>
        <dbReference type="ARBA" id="ARBA00022792"/>
    </source>
</evidence>
<name>A0A833QP96_9POAL</name>
<evidence type="ECO:0000313" key="10">
    <source>
        <dbReference type="EMBL" id="KAF3322337.1"/>
    </source>
</evidence>
<proteinExistence type="inferred from homology"/>
<accession>A0A833QP96</accession>
<evidence type="ECO:0000256" key="5">
    <source>
        <dbReference type="ARBA" id="ARBA00022737"/>
    </source>
</evidence>
<dbReference type="AlphaFoldDB" id="A0A833QP96"/>
<keyword evidence="8" id="KW-0496">Mitochondrion</keyword>
<keyword evidence="7" id="KW-1133">Transmembrane helix</keyword>
<dbReference type="EMBL" id="SWLB01000025">
    <property type="protein sequence ID" value="KAF3322337.1"/>
    <property type="molecule type" value="Genomic_DNA"/>
</dbReference>
<dbReference type="Proteomes" id="UP000623129">
    <property type="component" value="Unassembled WGS sequence"/>
</dbReference>
<dbReference type="InterPro" id="IPR018108">
    <property type="entry name" value="MCP_transmembrane"/>
</dbReference>
<dbReference type="SUPFAM" id="SSF103506">
    <property type="entry name" value="Mitochondrial carrier"/>
    <property type="match status" value="1"/>
</dbReference>
<comment type="subcellular location">
    <subcellularLocation>
        <location evidence="1">Mitochondrion inner membrane</location>
        <topology evidence="1">Multi-pass membrane protein</topology>
    </subcellularLocation>
</comment>
<evidence type="ECO:0000256" key="8">
    <source>
        <dbReference type="ARBA" id="ARBA00023128"/>
    </source>
</evidence>
<evidence type="ECO:0000313" key="11">
    <source>
        <dbReference type="Proteomes" id="UP000623129"/>
    </source>
</evidence>
<dbReference type="PANTHER" id="PTHR45760">
    <property type="entry name" value="FI19922P1-RELATED"/>
    <property type="match status" value="1"/>
</dbReference>
<dbReference type="OrthoDB" id="44467at2759"/>
<keyword evidence="4" id="KW-0812">Transmembrane</keyword>
<evidence type="ECO:0000256" key="9">
    <source>
        <dbReference type="ARBA" id="ARBA00023136"/>
    </source>
</evidence>
<dbReference type="GO" id="GO:1990542">
    <property type="term" value="P:mitochondrial transmembrane transport"/>
    <property type="evidence" value="ECO:0007669"/>
    <property type="project" value="InterPro"/>
</dbReference>
<dbReference type="GO" id="GO:0005743">
    <property type="term" value="C:mitochondrial inner membrane"/>
    <property type="evidence" value="ECO:0007669"/>
    <property type="project" value="UniProtKB-SubCell"/>
</dbReference>
<gene>
    <name evidence="10" type="ORF">FCM35_KLT13478</name>
</gene>
<keyword evidence="11" id="KW-1185">Reference proteome</keyword>
<evidence type="ECO:0000256" key="7">
    <source>
        <dbReference type="ARBA" id="ARBA00022989"/>
    </source>
</evidence>
<comment type="caution">
    <text evidence="10">The sequence shown here is derived from an EMBL/GenBank/DDBJ whole genome shotgun (WGS) entry which is preliminary data.</text>
</comment>
<dbReference type="PANTHER" id="PTHR45760:SF2">
    <property type="entry name" value="FI19922P1-RELATED"/>
    <property type="match status" value="1"/>
</dbReference>
<keyword evidence="9" id="KW-0472">Membrane</keyword>
<dbReference type="Gene3D" id="1.50.40.10">
    <property type="entry name" value="Mitochondrial carrier domain"/>
    <property type="match status" value="1"/>
</dbReference>
<evidence type="ECO:0000256" key="4">
    <source>
        <dbReference type="ARBA" id="ARBA00022692"/>
    </source>
</evidence>